<dbReference type="Pfam" id="PF00753">
    <property type="entry name" value="Lactamase_B"/>
    <property type="match status" value="1"/>
</dbReference>
<sequence>MQAHITVSEVDSLKLHAVISYGISSNVYIIDSGGDITLIDTGYGPPHSNLLKSLEKFHINVDDVSRVLITHRHKDHTNGLKQILNKVEPQIYVHRSDADVIINRLKLNKRAVIKMGERCTIYLGRKTIEAIHTPGHTAGSMCFLLDNILFSGDLVFAGGGFGRTDLPSGNLQELVKSIERVLKLNVNMLLPGHGELVLSDAKSHIKLALKYAKLRLSRKI</sequence>
<dbReference type="Proteomes" id="UP000269499">
    <property type="component" value="Unassembled WGS sequence"/>
</dbReference>
<dbReference type="InterPro" id="IPR036866">
    <property type="entry name" value="RibonucZ/Hydroxyglut_hydro"/>
</dbReference>
<dbReference type="InterPro" id="IPR051453">
    <property type="entry name" value="MBL_Glyoxalase_II"/>
</dbReference>
<dbReference type="CDD" id="cd06262">
    <property type="entry name" value="metallo-hydrolase-like_MBL-fold"/>
    <property type="match status" value="1"/>
</dbReference>
<evidence type="ECO:0000256" key="4">
    <source>
        <dbReference type="ARBA" id="ARBA00022833"/>
    </source>
</evidence>
<evidence type="ECO:0000313" key="6">
    <source>
        <dbReference type="EMBL" id="RLE53613.1"/>
    </source>
</evidence>
<evidence type="ECO:0000256" key="2">
    <source>
        <dbReference type="ARBA" id="ARBA00022723"/>
    </source>
</evidence>
<dbReference type="PANTHER" id="PTHR46233">
    <property type="entry name" value="HYDROXYACYLGLUTATHIONE HYDROLASE GLOC"/>
    <property type="match status" value="1"/>
</dbReference>
<evidence type="ECO:0000313" key="7">
    <source>
        <dbReference type="Proteomes" id="UP000269499"/>
    </source>
</evidence>
<dbReference type="AlphaFoldDB" id="A0A497F1R5"/>
<dbReference type="PANTHER" id="PTHR46233:SF3">
    <property type="entry name" value="HYDROXYACYLGLUTATHIONE HYDROLASE GLOC"/>
    <property type="match status" value="1"/>
</dbReference>
<gene>
    <name evidence="6" type="ORF">DRJ26_03145</name>
</gene>
<comment type="caution">
    <text evidence="6">The sequence shown here is derived from an EMBL/GenBank/DDBJ whole genome shotgun (WGS) entry which is preliminary data.</text>
</comment>
<keyword evidence="3" id="KW-0378">Hydrolase</keyword>
<keyword evidence="4" id="KW-0862">Zinc</keyword>
<dbReference type="GO" id="GO:0016787">
    <property type="term" value="F:hydrolase activity"/>
    <property type="evidence" value="ECO:0007669"/>
    <property type="project" value="UniProtKB-KW"/>
</dbReference>
<evidence type="ECO:0000256" key="1">
    <source>
        <dbReference type="ARBA" id="ARBA00001947"/>
    </source>
</evidence>
<comment type="cofactor">
    <cofactor evidence="1">
        <name>Zn(2+)</name>
        <dbReference type="ChEBI" id="CHEBI:29105"/>
    </cofactor>
</comment>
<evidence type="ECO:0000256" key="3">
    <source>
        <dbReference type="ARBA" id="ARBA00022801"/>
    </source>
</evidence>
<reference evidence="6 7" key="1">
    <citation type="submission" date="2018-06" db="EMBL/GenBank/DDBJ databases">
        <title>Extensive metabolic versatility and redundancy in microbially diverse, dynamic hydrothermal sediments.</title>
        <authorList>
            <person name="Dombrowski N."/>
            <person name="Teske A."/>
            <person name="Baker B.J."/>
        </authorList>
    </citation>
    <scope>NUCLEOTIDE SEQUENCE [LARGE SCALE GENOMIC DNA]</scope>
    <source>
        <strain evidence="6">B20_G2</strain>
    </source>
</reference>
<dbReference type="InterPro" id="IPR001279">
    <property type="entry name" value="Metallo-B-lactamas"/>
</dbReference>
<dbReference type="SMART" id="SM00849">
    <property type="entry name" value="Lactamase_B"/>
    <property type="match status" value="1"/>
</dbReference>
<dbReference type="Gene3D" id="3.60.15.10">
    <property type="entry name" value="Ribonuclease Z/Hydroxyacylglutathione hydrolase-like"/>
    <property type="match status" value="1"/>
</dbReference>
<dbReference type="EMBL" id="QMRA01000058">
    <property type="protein sequence ID" value="RLE53613.1"/>
    <property type="molecule type" value="Genomic_DNA"/>
</dbReference>
<accession>A0A497F1R5</accession>
<name>A0A497F1R5_9CREN</name>
<dbReference type="SUPFAM" id="SSF56281">
    <property type="entry name" value="Metallo-hydrolase/oxidoreductase"/>
    <property type="match status" value="1"/>
</dbReference>
<keyword evidence="2" id="KW-0479">Metal-binding</keyword>
<proteinExistence type="predicted"/>
<evidence type="ECO:0000259" key="5">
    <source>
        <dbReference type="SMART" id="SM00849"/>
    </source>
</evidence>
<feature type="domain" description="Metallo-beta-lactamase" evidence="5">
    <location>
        <begin position="24"/>
        <end position="193"/>
    </location>
</feature>
<organism evidence="6 7">
    <name type="scientific">Thermoproteota archaeon</name>
    <dbReference type="NCBI Taxonomy" id="2056631"/>
    <lineage>
        <taxon>Archaea</taxon>
        <taxon>Thermoproteota</taxon>
    </lineage>
</organism>
<protein>
    <recommendedName>
        <fullName evidence="5">Metallo-beta-lactamase domain-containing protein</fullName>
    </recommendedName>
</protein>
<dbReference type="GO" id="GO:0046872">
    <property type="term" value="F:metal ion binding"/>
    <property type="evidence" value="ECO:0007669"/>
    <property type="project" value="UniProtKB-KW"/>
</dbReference>